<sequence length="66" mass="7394">MDPRENLIHQWLALDTSLGETAEEFQPSQNPPLETWKIIATVNTETSAGVRRDGVGTKTKRDSNQN</sequence>
<gene>
    <name evidence="2" type="ORF">AMELA_G00280170</name>
</gene>
<proteinExistence type="predicted"/>
<comment type="caution">
    <text evidence="2">The sequence shown here is derived from an EMBL/GenBank/DDBJ whole genome shotgun (WGS) entry which is preliminary data.</text>
</comment>
<dbReference type="EMBL" id="JAAGNN010000028">
    <property type="protein sequence ID" value="KAF4071021.1"/>
    <property type="molecule type" value="Genomic_DNA"/>
</dbReference>
<evidence type="ECO:0000313" key="2">
    <source>
        <dbReference type="EMBL" id="KAF4071021.1"/>
    </source>
</evidence>
<evidence type="ECO:0000313" key="3">
    <source>
        <dbReference type="Proteomes" id="UP000593565"/>
    </source>
</evidence>
<dbReference type="Proteomes" id="UP000593565">
    <property type="component" value="Unassembled WGS sequence"/>
</dbReference>
<name>A0A7J5ZMC4_AMEME</name>
<organism evidence="2 3">
    <name type="scientific">Ameiurus melas</name>
    <name type="common">Black bullhead</name>
    <name type="synonym">Silurus melas</name>
    <dbReference type="NCBI Taxonomy" id="219545"/>
    <lineage>
        <taxon>Eukaryota</taxon>
        <taxon>Metazoa</taxon>
        <taxon>Chordata</taxon>
        <taxon>Craniata</taxon>
        <taxon>Vertebrata</taxon>
        <taxon>Euteleostomi</taxon>
        <taxon>Actinopterygii</taxon>
        <taxon>Neopterygii</taxon>
        <taxon>Teleostei</taxon>
        <taxon>Ostariophysi</taxon>
        <taxon>Siluriformes</taxon>
        <taxon>Ictaluridae</taxon>
        <taxon>Ameiurus</taxon>
    </lineage>
</organism>
<feature type="region of interest" description="Disordered" evidence="1">
    <location>
        <begin position="46"/>
        <end position="66"/>
    </location>
</feature>
<keyword evidence="3" id="KW-1185">Reference proteome</keyword>
<accession>A0A7J5ZMC4</accession>
<reference evidence="2 3" key="1">
    <citation type="submission" date="2020-02" db="EMBL/GenBank/DDBJ databases">
        <title>A chromosome-scale genome assembly of the black bullhead catfish (Ameiurus melas).</title>
        <authorList>
            <person name="Wen M."/>
            <person name="Zham M."/>
            <person name="Cabau C."/>
            <person name="Klopp C."/>
            <person name="Donnadieu C."/>
            <person name="Roques C."/>
            <person name="Bouchez O."/>
            <person name="Lampietro C."/>
            <person name="Jouanno E."/>
            <person name="Herpin A."/>
            <person name="Louis A."/>
            <person name="Berthelot C."/>
            <person name="Parey E."/>
            <person name="Roest-Crollius H."/>
            <person name="Braasch I."/>
            <person name="Postlethwait J."/>
            <person name="Robinson-Rechavi M."/>
            <person name="Echchiki A."/>
            <person name="Begum T."/>
            <person name="Montfort J."/>
            <person name="Schartl M."/>
            <person name="Bobe J."/>
            <person name="Guiguen Y."/>
        </authorList>
    </citation>
    <scope>NUCLEOTIDE SEQUENCE [LARGE SCALE GENOMIC DNA]</scope>
    <source>
        <strain evidence="2">M_S1</strain>
        <tissue evidence="2">Blood</tissue>
    </source>
</reference>
<feature type="compositionally biased region" description="Basic and acidic residues" evidence="1">
    <location>
        <begin position="50"/>
        <end position="66"/>
    </location>
</feature>
<dbReference type="AlphaFoldDB" id="A0A7J5ZMC4"/>
<evidence type="ECO:0000256" key="1">
    <source>
        <dbReference type="SAM" id="MobiDB-lite"/>
    </source>
</evidence>
<protein>
    <submittedName>
        <fullName evidence="2">Uncharacterized protein</fullName>
    </submittedName>
</protein>